<dbReference type="PROSITE" id="PS51422">
    <property type="entry name" value="SAR1"/>
    <property type="match status" value="1"/>
</dbReference>
<name>A0A814DVK5_ADIRI</name>
<evidence type="ECO:0000256" key="17">
    <source>
        <dbReference type="RuleBase" id="RU003926"/>
    </source>
</evidence>
<feature type="binding site" evidence="14">
    <location>
        <position position="174"/>
    </location>
    <ligand>
        <name>GTP</name>
        <dbReference type="ChEBI" id="CHEBI:37565"/>
    </ligand>
</feature>
<evidence type="ECO:0000256" key="2">
    <source>
        <dbReference type="ARBA" id="ARBA00007507"/>
    </source>
</evidence>
<keyword evidence="4 17" id="KW-0813">Transport</keyword>
<keyword evidence="10 15" id="KW-0342">GTP-binding</keyword>
<accession>A0A814DVK5</accession>
<evidence type="ECO:0000256" key="7">
    <source>
        <dbReference type="ARBA" id="ARBA00022892"/>
    </source>
</evidence>
<keyword evidence="13" id="KW-0479">Metal-binding</keyword>
<dbReference type="NCBIfam" id="TIGR00231">
    <property type="entry name" value="small_GTP"/>
    <property type="match status" value="1"/>
</dbReference>
<evidence type="ECO:0000256" key="3">
    <source>
        <dbReference type="ARBA" id="ARBA00011984"/>
    </source>
</evidence>
<keyword evidence="20" id="KW-1185">Reference proteome</keyword>
<reference evidence="18" key="1">
    <citation type="submission" date="2021-02" db="EMBL/GenBank/DDBJ databases">
        <authorList>
            <person name="Nowell W R."/>
        </authorList>
    </citation>
    <scope>NUCLEOTIDE SEQUENCE</scope>
</reference>
<dbReference type="InterPro" id="IPR027417">
    <property type="entry name" value="P-loop_NTPase"/>
</dbReference>
<feature type="binding site" evidence="15">
    <location>
        <position position="80"/>
    </location>
    <ligand>
        <name>GTP</name>
        <dbReference type="ChEBI" id="CHEBI:37565"/>
    </ligand>
</feature>
<dbReference type="Gene3D" id="3.40.50.300">
    <property type="entry name" value="P-loop containing nucleotide triphosphate hydrolases"/>
    <property type="match status" value="1"/>
</dbReference>
<evidence type="ECO:0000256" key="5">
    <source>
        <dbReference type="ARBA" id="ARBA00022741"/>
    </source>
</evidence>
<evidence type="ECO:0000256" key="14">
    <source>
        <dbReference type="PIRSR" id="PIRSR606687-2"/>
    </source>
</evidence>
<feature type="binding site" evidence="14">
    <location>
        <position position="139"/>
    </location>
    <ligand>
        <name>GTP</name>
        <dbReference type="ChEBI" id="CHEBI:37565"/>
    </ligand>
</feature>
<feature type="binding site" evidence="13">
    <location>
        <position position="36"/>
    </location>
    <ligand>
        <name>Mg(2+)</name>
        <dbReference type="ChEBI" id="CHEBI:18420"/>
    </ligand>
</feature>
<feature type="binding site" evidence="14">
    <location>
        <position position="41"/>
    </location>
    <ligand>
        <name>GTP</name>
        <dbReference type="ChEBI" id="CHEBI:37565"/>
    </ligand>
</feature>
<dbReference type="GO" id="GO:0032580">
    <property type="term" value="C:Golgi cisterna membrane"/>
    <property type="evidence" value="ECO:0007669"/>
    <property type="project" value="UniProtKB-SubCell"/>
</dbReference>
<protein>
    <recommendedName>
        <fullName evidence="3">small monomeric GTPase</fullName>
        <ecNumber evidence="3">3.6.5.2</ecNumber>
    </recommendedName>
</protein>
<comment type="catalytic activity">
    <reaction evidence="12">
        <text>GTP + H2O = GDP + phosphate + H(+)</text>
        <dbReference type="Rhea" id="RHEA:19669"/>
        <dbReference type="ChEBI" id="CHEBI:15377"/>
        <dbReference type="ChEBI" id="CHEBI:15378"/>
        <dbReference type="ChEBI" id="CHEBI:37565"/>
        <dbReference type="ChEBI" id="CHEBI:43474"/>
        <dbReference type="ChEBI" id="CHEBI:58189"/>
        <dbReference type="EC" id="3.6.5.2"/>
    </reaction>
    <physiologicalReaction direction="left-to-right" evidence="12">
        <dbReference type="Rhea" id="RHEA:19670"/>
    </physiologicalReaction>
</comment>
<evidence type="ECO:0000256" key="16">
    <source>
        <dbReference type="PIRSR" id="PIRSR606689-2"/>
    </source>
</evidence>
<dbReference type="Pfam" id="PF00025">
    <property type="entry name" value="Arf"/>
    <property type="match status" value="1"/>
</dbReference>
<keyword evidence="9 17" id="KW-0333">Golgi apparatus</keyword>
<feature type="binding site" evidence="14">
    <location>
        <position position="137"/>
    </location>
    <ligand>
        <name>GTP</name>
        <dbReference type="ChEBI" id="CHEBI:37565"/>
    </ligand>
</feature>
<dbReference type="EMBL" id="CAJNOJ010000049">
    <property type="protein sequence ID" value="CAF0957818.1"/>
    <property type="molecule type" value="Genomic_DNA"/>
</dbReference>
<evidence type="ECO:0000256" key="13">
    <source>
        <dbReference type="PIRSR" id="PIRSR606687-1"/>
    </source>
</evidence>
<dbReference type="GO" id="GO:0006886">
    <property type="term" value="P:intracellular protein transport"/>
    <property type="evidence" value="ECO:0007669"/>
    <property type="project" value="InterPro"/>
</dbReference>
<feature type="binding site" evidence="16">
    <location>
        <position position="41"/>
    </location>
    <ligand>
        <name>Mg(2+)</name>
        <dbReference type="ChEBI" id="CHEBI:18420"/>
    </ligand>
</feature>
<feature type="binding site" evidence="14">
    <location>
        <position position="42"/>
    </location>
    <ligand>
        <name>GTP</name>
        <dbReference type="ChEBI" id="CHEBI:37565"/>
    </ligand>
</feature>
<gene>
    <name evidence="18" type="ORF">EDS130_LOCUS12688</name>
    <name evidence="19" type="ORF">XAT740_LOCUS47480</name>
</gene>
<keyword evidence="13" id="KW-0460">Magnesium</keyword>
<keyword evidence="6 17" id="KW-0256">Endoplasmic reticulum</keyword>
<dbReference type="PRINTS" id="PR00328">
    <property type="entry name" value="SAR1GTPBP"/>
</dbReference>
<dbReference type="OrthoDB" id="15478at2759"/>
<evidence type="ECO:0000256" key="15">
    <source>
        <dbReference type="PIRSR" id="PIRSR606689-1"/>
    </source>
</evidence>
<evidence type="ECO:0000313" key="21">
    <source>
        <dbReference type="Proteomes" id="UP000663852"/>
    </source>
</evidence>
<dbReference type="Proteomes" id="UP000663828">
    <property type="component" value="Unassembled WGS sequence"/>
</dbReference>
<evidence type="ECO:0000313" key="18">
    <source>
        <dbReference type="EMBL" id="CAF0957818.1"/>
    </source>
</evidence>
<dbReference type="AlphaFoldDB" id="A0A814DVK5"/>
<evidence type="ECO:0000313" key="20">
    <source>
        <dbReference type="Proteomes" id="UP000663828"/>
    </source>
</evidence>
<dbReference type="GO" id="GO:0003925">
    <property type="term" value="F:G protein activity"/>
    <property type="evidence" value="ECO:0007669"/>
    <property type="project" value="UniProtKB-EC"/>
</dbReference>
<dbReference type="Proteomes" id="UP000663852">
    <property type="component" value="Unassembled WGS sequence"/>
</dbReference>
<dbReference type="GO" id="GO:0016192">
    <property type="term" value="P:vesicle-mediated transport"/>
    <property type="evidence" value="ECO:0007669"/>
    <property type="project" value="UniProtKB-KW"/>
</dbReference>
<evidence type="ECO:0000256" key="12">
    <source>
        <dbReference type="ARBA" id="ARBA00047660"/>
    </source>
</evidence>
<dbReference type="GO" id="GO:0005525">
    <property type="term" value="F:GTP binding"/>
    <property type="evidence" value="ECO:0007669"/>
    <property type="project" value="UniProtKB-KW"/>
</dbReference>
<dbReference type="PROSITE" id="PS51417">
    <property type="entry name" value="ARF"/>
    <property type="match status" value="1"/>
</dbReference>
<feature type="binding site" evidence="14">
    <location>
        <position position="39"/>
    </location>
    <ligand>
        <name>GTP</name>
        <dbReference type="ChEBI" id="CHEBI:37565"/>
    </ligand>
</feature>
<feature type="binding site" evidence="14">
    <location>
        <position position="136"/>
    </location>
    <ligand>
        <name>GTP</name>
        <dbReference type="ChEBI" id="CHEBI:37565"/>
    </ligand>
</feature>
<evidence type="ECO:0000256" key="4">
    <source>
        <dbReference type="ARBA" id="ARBA00022448"/>
    </source>
</evidence>
<evidence type="ECO:0000256" key="9">
    <source>
        <dbReference type="ARBA" id="ARBA00023034"/>
    </source>
</evidence>
<dbReference type="EC" id="3.6.5.2" evidence="3"/>
<feature type="binding site" evidence="15">
    <location>
        <begin position="136"/>
        <end position="139"/>
    </location>
    <ligand>
        <name>GTP</name>
        <dbReference type="ChEBI" id="CHEBI:37565"/>
    </ligand>
</feature>
<evidence type="ECO:0000256" key="10">
    <source>
        <dbReference type="ARBA" id="ARBA00023134"/>
    </source>
</evidence>
<dbReference type="EMBL" id="CAJNOR010006589">
    <property type="protein sequence ID" value="CAF1599181.1"/>
    <property type="molecule type" value="Genomic_DNA"/>
</dbReference>
<feature type="binding site" evidence="15">
    <location>
        <begin position="34"/>
        <end position="41"/>
    </location>
    <ligand>
        <name>GTP</name>
        <dbReference type="ChEBI" id="CHEBI:37565"/>
    </ligand>
</feature>
<keyword evidence="5 14" id="KW-0547">Nucleotide-binding</keyword>
<dbReference type="SMART" id="SM00177">
    <property type="entry name" value="ARF"/>
    <property type="match status" value="1"/>
</dbReference>
<comment type="similarity">
    <text evidence="2 17">Belongs to the small GTPase superfamily. SAR1 family.</text>
</comment>
<feature type="binding site" evidence="14">
    <location>
        <position position="40"/>
    </location>
    <ligand>
        <name>GTP</name>
        <dbReference type="ChEBI" id="CHEBI:37565"/>
    </ligand>
</feature>
<dbReference type="InterPro" id="IPR006689">
    <property type="entry name" value="Small_GTPase_ARF/SAR"/>
</dbReference>
<evidence type="ECO:0000256" key="1">
    <source>
        <dbReference type="ARBA" id="ARBA00004240"/>
    </source>
</evidence>
<comment type="caution">
    <text evidence="18">The sequence shown here is derived from an EMBL/GenBank/DDBJ whole genome shotgun (WGS) entry which is preliminary data.</text>
</comment>
<keyword evidence="8 17" id="KW-0653">Protein transport</keyword>
<dbReference type="InterPro" id="IPR005225">
    <property type="entry name" value="Small_GTP-bd"/>
</dbReference>
<dbReference type="GO" id="GO:0046872">
    <property type="term" value="F:metal ion binding"/>
    <property type="evidence" value="ECO:0007669"/>
    <property type="project" value="UniProtKB-KW"/>
</dbReference>
<dbReference type="InterPro" id="IPR006687">
    <property type="entry name" value="Small_GTPase_SAR1"/>
</dbReference>
<keyword evidence="7 17" id="KW-0931">ER-Golgi transport</keyword>
<proteinExistence type="inferred from homology"/>
<dbReference type="GO" id="GO:0005783">
    <property type="term" value="C:endoplasmic reticulum"/>
    <property type="evidence" value="ECO:0007669"/>
    <property type="project" value="UniProtKB-SubCell"/>
</dbReference>
<dbReference type="SUPFAM" id="SSF52540">
    <property type="entry name" value="P-loop containing nucleoside triphosphate hydrolases"/>
    <property type="match status" value="1"/>
</dbReference>
<dbReference type="SMART" id="SM00178">
    <property type="entry name" value="SAR"/>
    <property type="match status" value="1"/>
</dbReference>
<dbReference type="PANTHER" id="PTHR45684">
    <property type="entry name" value="RE74312P"/>
    <property type="match status" value="1"/>
</dbReference>
<evidence type="ECO:0000256" key="6">
    <source>
        <dbReference type="ARBA" id="ARBA00022824"/>
    </source>
</evidence>
<comment type="subcellular location">
    <subcellularLocation>
        <location evidence="1">Endoplasmic reticulum</location>
    </subcellularLocation>
    <subcellularLocation>
        <location evidence="11">Golgi apparatus</location>
        <location evidence="11">Golgi stack membrane</location>
        <topology evidence="11">Peripheral membrane protein</topology>
    </subcellularLocation>
</comment>
<evidence type="ECO:0000313" key="19">
    <source>
        <dbReference type="EMBL" id="CAF1599181.1"/>
    </source>
</evidence>
<evidence type="ECO:0000256" key="8">
    <source>
        <dbReference type="ARBA" id="ARBA00022927"/>
    </source>
</evidence>
<sequence length="196" mass="22337">MWSLFTYVRDLINGYAWFWWPSNGSDEKTILLVGLDDAGKTTLTGRLTQNRLIQAPPTGTPIGHGLKIGSTQLTMTDVGGHAQARRIWKNFMHASTRLVFMLDASNRPRFAEARHELWKILMDDDVRSLPILILGNKIDNVETACSETELRQILQIEKFLNESNPRVKLCMCSVARDEGFADGLRWLINQHIRVTE</sequence>
<organism evidence="18 21">
    <name type="scientific">Adineta ricciae</name>
    <name type="common">Rotifer</name>
    <dbReference type="NCBI Taxonomy" id="249248"/>
    <lineage>
        <taxon>Eukaryota</taxon>
        <taxon>Metazoa</taxon>
        <taxon>Spiralia</taxon>
        <taxon>Gnathifera</taxon>
        <taxon>Rotifera</taxon>
        <taxon>Eurotatoria</taxon>
        <taxon>Bdelloidea</taxon>
        <taxon>Adinetida</taxon>
        <taxon>Adinetidae</taxon>
        <taxon>Adineta</taxon>
    </lineage>
</organism>
<evidence type="ECO:0000256" key="11">
    <source>
        <dbReference type="ARBA" id="ARBA00037843"/>
    </source>
</evidence>